<evidence type="ECO:0000256" key="2">
    <source>
        <dbReference type="ARBA" id="ARBA00023002"/>
    </source>
</evidence>
<organism evidence="4 5">
    <name type="scientific">Paraburkholderia tropica</name>
    <dbReference type="NCBI Taxonomy" id="92647"/>
    <lineage>
        <taxon>Bacteria</taxon>
        <taxon>Pseudomonadati</taxon>
        <taxon>Pseudomonadota</taxon>
        <taxon>Betaproteobacteria</taxon>
        <taxon>Burkholderiales</taxon>
        <taxon>Burkholderiaceae</taxon>
        <taxon>Paraburkholderia</taxon>
    </lineage>
</organism>
<dbReference type="GO" id="GO:0008718">
    <property type="term" value="F:D-amino-acid dehydrogenase activity"/>
    <property type="evidence" value="ECO:0007669"/>
    <property type="project" value="TreeGrafter"/>
</dbReference>
<dbReference type="GO" id="GO:0005737">
    <property type="term" value="C:cytoplasm"/>
    <property type="evidence" value="ECO:0007669"/>
    <property type="project" value="TreeGrafter"/>
</dbReference>
<evidence type="ECO:0000313" key="5">
    <source>
        <dbReference type="Proteomes" id="UP000183529"/>
    </source>
</evidence>
<dbReference type="Gene3D" id="3.50.50.60">
    <property type="entry name" value="FAD/NAD(P)-binding domain"/>
    <property type="match status" value="2"/>
</dbReference>
<dbReference type="OrthoDB" id="18526at2"/>
<comment type="caution">
    <text evidence="4">The sequence shown here is derived from an EMBL/GenBank/DDBJ whole genome shotgun (WGS) entry which is preliminary data.</text>
</comment>
<comment type="similarity">
    <text evidence="1">Belongs to the DadA oxidoreductase family.</text>
</comment>
<evidence type="ECO:0000256" key="1">
    <source>
        <dbReference type="ARBA" id="ARBA00009410"/>
    </source>
</evidence>
<dbReference type="SUPFAM" id="SSF51905">
    <property type="entry name" value="FAD/NAD(P)-binding domain"/>
    <property type="match status" value="1"/>
</dbReference>
<dbReference type="PANTHER" id="PTHR13847:SF280">
    <property type="entry name" value="D-AMINO ACID DEHYDROGENASE"/>
    <property type="match status" value="1"/>
</dbReference>
<dbReference type="Pfam" id="PF01266">
    <property type="entry name" value="DAO"/>
    <property type="match status" value="1"/>
</dbReference>
<dbReference type="EMBL" id="FNZM01000009">
    <property type="protein sequence ID" value="SEJ83831.1"/>
    <property type="molecule type" value="Genomic_DNA"/>
</dbReference>
<dbReference type="AlphaFoldDB" id="A0A1A5X1H9"/>
<name>A0A1A5X1H9_9BURK</name>
<gene>
    <name evidence="4" type="ORF">SAMN05216550_109106</name>
</gene>
<protein>
    <submittedName>
        <fullName evidence="4">D-amino-acid dehydrogenase</fullName>
    </submittedName>
</protein>
<accession>A0A1A5X1H9</accession>
<dbReference type="GO" id="GO:0055130">
    <property type="term" value="P:D-alanine catabolic process"/>
    <property type="evidence" value="ECO:0007669"/>
    <property type="project" value="TreeGrafter"/>
</dbReference>
<dbReference type="Gene3D" id="3.30.9.10">
    <property type="entry name" value="D-Amino Acid Oxidase, subunit A, domain 2"/>
    <property type="match status" value="1"/>
</dbReference>
<dbReference type="GeneID" id="61302296"/>
<dbReference type="Proteomes" id="UP000183529">
    <property type="component" value="Unassembled WGS sequence"/>
</dbReference>
<keyword evidence="2" id="KW-0560">Oxidoreductase</keyword>
<dbReference type="RefSeq" id="WP_065065544.1">
    <property type="nucleotide sequence ID" value="NZ_CADFGN010000009.1"/>
</dbReference>
<proteinExistence type="inferred from homology"/>
<dbReference type="InterPro" id="IPR036188">
    <property type="entry name" value="FAD/NAD-bd_sf"/>
</dbReference>
<dbReference type="InterPro" id="IPR006076">
    <property type="entry name" value="FAD-dep_OxRdtase"/>
</dbReference>
<reference evidence="4 5" key="1">
    <citation type="submission" date="2016-10" db="EMBL/GenBank/DDBJ databases">
        <authorList>
            <person name="Varghese N."/>
            <person name="Submissions S."/>
        </authorList>
    </citation>
    <scope>NUCLEOTIDE SEQUENCE [LARGE SCALE GENOMIC DNA]</scope>
    <source>
        <strain evidence="4 5">LMG 22274</strain>
    </source>
</reference>
<dbReference type="PANTHER" id="PTHR13847">
    <property type="entry name" value="SARCOSINE DEHYDROGENASE-RELATED"/>
    <property type="match status" value="1"/>
</dbReference>
<dbReference type="GO" id="GO:0005886">
    <property type="term" value="C:plasma membrane"/>
    <property type="evidence" value="ECO:0007669"/>
    <property type="project" value="TreeGrafter"/>
</dbReference>
<evidence type="ECO:0000259" key="3">
    <source>
        <dbReference type="Pfam" id="PF01266"/>
    </source>
</evidence>
<sequence>MDVIVIGGGIAGVATAYQLRAAGHRVCVVERHATVAQGATYGHSGIVLPTPLDVWFGPTFLRNGRQSSGGVICKTGFTGQARAFVKRLATLHGSEAFETRYALLRPLIESAQSVLEDAEGRFQLEYEQREGLLYLVRGSDEWSLTQPALELLRRFETPHHVLTPHECVAAEHTIPADPPFAGAVRFDQGRVANCPLFVKQLKQVLDTLGGVQFQTGREVSAVRIESQRAAVELAPRPDDASRTREVEVISADAVVVAAGAQTVNLLAPLGIKLPVYPLRMHTLNSPVAHEECVPHSTLIDAARRIAITRMNHRLRISGGAVLQHAKQLDEPLPESLTEEALALLGEASRDWAPGAARISAALAWEGMKLLSADGLPLVGSVGNPRLYVNAAHGPAGWALALGSARLIAQQISNTRPDLPAETIEALWPGRS</sequence>
<evidence type="ECO:0000313" key="4">
    <source>
        <dbReference type="EMBL" id="SEJ83831.1"/>
    </source>
</evidence>
<feature type="domain" description="FAD dependent oxidoreductase" evidence="3">
    <location>
        <begin position="2"/>
        <end position="409"/>
    </location>
</feature>